<sequence>MEHSADMSVCDLDDTTHTTTIDVTPPNFVFARGKTITMDDFHNFKEEIKSMITTLWKAQQQEIISIPATLKEIQQSNLNIENSISLLTAQNEELSRKIVQLEEKSKKERDHILLLEEKIENLQMGARKSNLEIKNVPRGPSETKEDLVQMVLCLSSTVGGTLSKTDIKDVYRVRGKKKESSNTAIVVELASTLIKTDILKLCKAFNTTKAYKLCAKHLGLRVGGDTPIFVSEQLTAKGARLHFLARDLIKAGKYKFCWTAYGRVYIRKSENTPIITVKSEAQVQQLFNGD</sequence>
<comment type="caution">
    <text evidence="1">The sequence shown here is derived from an EMBL/GenBank/DDBJ whole genome shotgun (WGS) entry which is preliminary data.</text>
</comment>
<evidence type="ECO:0000313" key="2">
    <source>
        <dbReference type="Proteomes" id="UP001231649"/>
    </source>
</evidence>
<protein>
    <submittedName>
        <fullName evidence="1">Uncharacterized protein</fullName>
    </submittedName>
</protein>
<reference evidence="1" key="1">
    <citation type="submission" date="2023-03" db="EMBL/GenBank/DDBJ databases">
        <title>Chromosome-level genomes of two armyworms, Mythimna separata and Mythimna loreyi, provide insights into the biosynthesis and reception of sex pheromones.</title>
        <authorList>
            <person name="Zhao H."/>
        </authorList>
    </citation>
    <scope>NUCLEOTIDE SEQUENCE</scope>
    <source>
        <strain evidence="1">BeijingLab</strain>
    </source>
</reference>
<name>A0ACC2PYM6_9NEOP</name>
<evidence type="ECO:0000313" key="1">
    <source>
        <dbReference type="EMBL" id="KAJ8704229.1"/>
    </source>
</evidence>
<keyword evidence="2" id="KW-1185">Reference proteome</keyword>
<dbReference type="Proteomes" id="UP001231649">
    <property type="component" value="Chromosome 32"/>
</dbReference>
<organism evidence="1 2">
    <name type="scientific">Mythimna loreyi</name>
    <dbReference type="NCBI Taxonomy" id="667449"/>
    <lineage>
        <taxon>Eukaryota</taxon>
        <taxon>Metazoa</taxon>
        <taxon>Ecdysozoa</taxon>
        <taxon>Arthropoda</taxon>
        <taxon>Hexapoda</taxon>
        <taxon>Insecta</taxon>
        <taxon>Pterygota</taxon>
        <taxon>Neoptera</taxon>
        <taxon>Endopterygota</taxon>
        <taxon>Lepidoptera</taxon>
        <taxon>Glossata</taxon>
        <taxon>Ditrysia</taxon>
        <taxon>Noctuoidea</taxon>
        <taxon>Noctuidae</taxon>
        <taxon>Noctuinae</taxon>
        <taxon>Hadenini</taxon>
        <taxon>Mythimna</taxon>
    </lineage>
</organism>
<gene>
    <name evidence="1" type="ORF">PYW08_012953</name>
</gene>
<proteinExistence type="predicted"/>
<dbReference type="EMBL" id="CM056808">
    <property type="protein sequence ID" value="KAJ8704229.1"/>
    <property type="molecule type" value="Genomic_DNA"/>
</dbReference>
<accession>A0ACC2PYM6</accession>